<dbReference type="AlphaFoldDB" id="A0A6J3QNW2"/>
<feature type="compositionally biased region" description="Polar residues" evidence="1">
    <location>
        <begin position="27"/>
        <end position="40"/>
    </location>
</feature>
<evidence type="ECO:0000313" key="2">
    <source>
        <dbReference type="Proteomes" id="UP000245320"/>
    </source>
</evidence>
<organism evidence="2 3">
    <name type="scientific">Tursiops truncatus</name>
    <name type="common">Atlantic bottle-nosed dolphin</name>
    <name type="synonym">Delphinus truncatus</name>
    <dbReference type="NCBI Taxonomy" id="9739"/>
    <lineage>
        <taxon>Eukaryota</taxon>
        <taxon>Metazoa</taxon>
        <taxon>Chordata</taxon>
        <taxon>Craniata</taxon>
        <taxon>Vertebrata</taxon>
        <taxon>Euteleostomi</taxon>
        <taxon>Mammalia</taxon>
        <taxon>Eutheria</taxon>
        <taxon>Laurasiatheria</taxon>
        <taxon>Artiodactyla</taxon>
        <taxon>Whippomorpha</taxon>
        <taxon>Cetacea</taxon>
        <taxon>Odontoceti</taxon>
        <taxon>Delphinidae</taxon>
        <taxon>Tursiops</taxon>
    </lineage>
</organism>
<feature type="region of interest" description="Disordered" evidence="1">
    <location>
        <begin position="1"/>
        <end position="98"/>
    </location>
</feature>
<dbReference type="RefSeq" id="XP_033703839.1">
    <property type="nucleotide sequence ID" value="XM_033847948.1"/>
</dbReference>
<dbReference type="InParanoid" id="A0A6J3QNW2"/>
<dbReference type="Proteomes" id="UP000245320">
    <property type="component" value="Chromosome 20"/>
</dbReference>
<name>A0A6J3QNW2_TURTR</name>
<reference evidence="3" key="1">
    <citation type="submission" date="2025-08" db="UniProtKB">
        <authorList>
            <consortium name="RefSeq"/>
        </authorList>
    </citation>
    <scope>IDENTIFICATION</scope>
    <source>
        <tissue evidence="3">Spleen</tissue>
    </source>
</reference>
<feature type="compositionally biased region" description="Low complexity" evidence="1">
    <location>
        <begin position="46"/>
        <end position="60"/>
    </location>
</feature>
<gene>
    <name evidence="3" type="primary">LOC109550613</name>
</gene>
<accession>A0A6J3QNW2</accession>
<feature type="compositionally biased region" description="Low complexity" evidence="1">
    <location>
        <begin position="1"/>
        <end position="26"/>
    </location>
</feature>
<protein>
    <submittedName>
        <fullName evidence="3">Uncharacterized protein LOC109550613</fullName>
    </submittedName>
</protein>
<sequence length="227" mass="24280">MKSKNAKNSNDANNPKNTPPANATKPLSANATKLPRQNTTNPPPRNAAKPRPAASSRGPRCSQARKRGERQGHSLPVADTSAHPHLFRMPEKGEGWQGPLGPLVSAGLPGQDHGPHPPRAGVCNPLTGLLEVAGELSQCSLLLGRPNSSCGLPSCDYLNSSYIQEFTTSQGKSFPVFWFFKDETYSQGKPAFRSPSLCSSVHHALWKHLVGCKSALQKLPSASTFLG</sequence>
<evidence type="ECO:0000256" key="1">
    <source>
        <dbReference type="SAM" id="MobiDB-lite"/>
    </source>
</evidence>
<keyword evidence="2" id="KW-1185">Reference proteome</keyword>
<evidence type="ECO:0000313" key="3">
    <source>
        <dbReference type="RefSeq" id="XP_033703839.1"/>
    </source>
</evidence>
<proteinExistence type="predicted"/>